<dbReference type="Proteomes" id="UP000681720">
    <property type="component" value="Unassembled WGS sequence"/>
</dbReference>
<evidence type="ECO:0000313" key="1">
    <source>
        <dbReference type="EMBL" id="CAF4761918.1"/>
    </source>
</evidence>
<dbReference type="AlphaFoldDB" id="A0A8S3AWI2"/>
<accession>A0A8S3AWI2</accession>
<sequence length="44" mass="4883">EKAVESIVDAKIYNEITTIIPPESLSVPLILHGILEQVRLKSKP</sequence>
<feature type="non-terminal residue" evidence="1">
    <location>
        <position position="1"/>
    </location>
</feature>
<comment type="caution">
    <text evidence="1">The sequence shown here is derived from an EMBL/GenBank/DDBJ whole genome shotgun (WGS) entry which is preliminary data.</text>
</comment>
<protein>
    <submittedName>
        <fullName evidence="1">Uncharacterized protein</fullName>
    </submittedName>
</protein>
<dbReference type="EMBL" id="CAJOBJ010140782">
    <property type="protein sequence ID" value="CAF4761918.1"/>
    <property type="molecule type" value="Genomic_DNA"/>
</dbReference>
<proteinExistence type="predicted"/>
<gene>
    <name evidence="1" type="ORF">GIL414_LOCUS45580</name>
</gene>
<organism evidence="1 2">
    <name type="scientific">Rotaria magnacalcarata</name>
    <dbReference type="NCBI Taxonomy" id="392030"/>
    <lineage>
        <taxon>Eukaryota</taxon>
        <taxon>Metazoa</taxon>
        <taxon>Spiralia</taxon>
        <taxon>Gnathifera</taxon>
        <taxon>Rotifera</taxon>
        <taxon>Eurotatoria</taxon>
        <taxon>Bdelloidea</taxon>
        <taxon>Philodinida</taxon>
        <taxon>Philodinidae</taxon>
        <taxon>Rotaria</taxon>
    </lineage>
</organism>
<name>A0A8S3AWI2_9BILA</name>
<evidence type="ECO:0000313" key="2">
    <source>
        <dbReference type="Proteomes" id="UP000681720"/>
    </source>
</evidence>
<reference evidence="1" key="1">
    <citation type="submission" date="2021-02" db="EMBL/GenBank/DDBJ databases">
        <authorList>
            <person name="Nowell W R."/>
        </authorList>
    </citation>
    <scope>NUCLEOTIDE SEQUENCE</scope>
</reference>